<protein>
    <submittedName>
        <fullName evidence="1">Uncharacterized protein</fullName>
    </submittedName>
</protein>
<name>A0A518GAU5_9BACT</name>
<dbReference type="AlphaFoldDB" id="A0A518GAU5"/>
<keyword evidence="2" id="KW-1185">Reference proteome</keyword>
<sequence>MRFYTTVIIALMLGFFSVGWGDGLQSVKAQEPARPPGEFEAARGENYIVYAMRKTELQDFLLGASGKHHREDYTVYVIVDGSSLFTPEGLLDLSKLEWDELASEVRKLRKDERSVAVFHVLAGGPGDHKALTWLFEGFARSRCRFNHFYWRVSSHRGAFWERIEQSQADVSSEGAGEEAGIGNDLVKVFPVQTFLSRFHSDNANCVVRILPQLVAQERVGLHGVIRASMLKFVPTVDVSSKKRLLVLGNYHTDASETIDWLRTEGFGRLADKLGYDEVTDQFAEYSFLLKKAEE</sequence>
<dbReference type="KEGG" id="ahel:Q31a_40520"/>
<dbReference type="Proteomes" id="UP000318017">
    <property type="component" value="Chromosome"/>
</dbReference>
<dbReference type="EMBL" id="CP036298">
    <property type="protein sequence ID" value="QDV25725.1"/>
    <property type="molecule type" value="Genomic_DNA"/>
</dbReference>
<dbReference type="RefSeq" id="WP_145081211.1">
    <property type="nucleotide sequence ID" value="NZ_CP036298.1"/>
</dbReference>
<evidence type="ECO:0000313" key="2">
    <source>
        <dbReference type="Proteomes" id="UP000318017"/>
    </source>
</evidence>
<reference evidence="1 2" key="1">
    <citation type="submission" date="2019-02" db="EMBL/GenBank/DDBJ databases">
        <title>Deep-cultivation of Planctomycetes and their phenomic and genomic characterization uncovers novel biology.</title>
        <authorList>
            <person name="Wiegand S."/>
            <person name="Jogler M."/>
            <person name="Boedeker C."/>
            <person name="Pinto D."/>
            <person name="Vollmers J."/>
            <person name="Rivas-Marin E."/>
            <person name="Kohn T."/>
            <person name="Peeters S.H."/>
            <person name="Heuer A."/>
            <person name="Rast P."/>
            <person name="Oberbeckmann S."/>
            <person name="Bunk B."/>
            <person name="Jeske O."/>
            <person name="Meyerdierks A."/>
            <person name="Storesund J.E."/>
            <person name="Kallscheuer N."/>
            <person name="Luecker S."/>
            <person name="Lage O.M."/>
            <person name="Pohl T."/>
            <person name="Merkel B.J."/>
            <person name="Hornburger P."/>
            <person name="Mueller R.-W."/>
            <person name="Bruemmer F."/>
            <person name="Labrenz M."/>
            <person name="Spormann A.M."/>
            <person name="Op den Camp H."/>
            <person name="Overmann J."/>
            <person name="Amann R."/>
            <person name="Jetten M.S.M."/>
            <person name="Mascher T."/>
            <person name="Medema M.H."/>
            <person name="Devos D.P."/>
            <person name="Kaster A.-K."/>
            <person name="Ovreas L."/>
            <person name="Rohde M."/>
            <person name="Galperin M.Y."/>
            <person name="Jogler C."/>
        </authorList>
    </citation>
    <scope>NUCLEOTIDE SEQUENCE [LARGE SCALE GENOMIC DNA]</scope>
    <source>
        <strain evidence="1 2">Q31a</strain>
    </source>
</reference>
<organism evidence="1 2">
    <name type="scientific">Aureliella helgolandensis</name>
    <dbReference type="NCBI Taxonomy" id="2527968"/>
    <lineage>
        <taxon>Bacteria</taxon>
        <taxon>Pseudomonadati</taxon>
        <taxon>Planctomycetota</taxon>
        <taxon>Planctomycetia</taxon>
        <taxon>Pirellulales</taxon>
        <taxon>Pirellulaceae</taxon>
        <taxon>Aureliella</taxon>
    </lineage>
</organism>
<gene>
    <name evidence="1" type="ORF">Q31a_40520</name>
</gene>
<accession>A0A518GAU5</accession>
<proteinExistence type="predicted"/>
<evidence type="ECO:0000313" key="1">
    <source>
        <dbReference type="EMBL" id="QDV25725.1"/>
    </source>
</evidence>